<evidence type="ECO:0000313" key="4">
    <source>
        <dbReference type="Proteomes" id="UP000482960"/>
    </source>
</evidence>
<dbReference type="Gene3D" id="1.10.260.40">
    <property type="entry name" value="lambda repressor-like DNA-binding domains"/>
    <property type="match status" value="1"/>
</dbReference>
<feature type="domain" description="HTH cro/C1-type" evidence="2">
    <location>
        <begin position="29"/>
        <end position="83"/>
    </location>
</feature>
<dbReference type="RefSeq" id="WP_246278671.1">
    <property type="nucleotide sequence ID" value="NZ_BLPG01000001.1"/>
</dbReference>
<dbReference type="Pfam" id="PF01381">
    <property type="entry name" value="HTH_3"/>
    <property type="match status" value="1"/>
</dbReference>
<evidence type="ECO:0000313" key="3">
    <source>
        <dbReference type="EMBL" id="GFJ93954.1"/>
    </source>
</evidence>
<dbReference type="InterPro" id="IPR052345">
    <property type="entry name" value="Rad_response_metalloprotease"/>
</dbReference>
<reference evidence="3 4" key="2">
    <citation type="submission" date="2020-03" db="EMBL/GenBank/DDBJ databases">
        <authorList>
            <person name="Ichikawa N."/>
            <person name="Kimura A."/>
            <person name="Kitahashi Y."/>
            <person name="Uohara A."/>
        </authorList>
    </citation>
    <scope>NUCLEOTIDE SEQUENCE [LARGE SCALE GENOMIC DNA]</scope>
    <source>
        <strain evidence="3 4">NBRC 108638</strain>
    </source>
</reference>
<dbReference type="InterPro" id="IPR001387">
    <property type="entry name" value="Cro/C1-type_HTH"/>
</dbReference>
<comment type="caution">
    <text evidence="3">The sequence shown here is derived from an EMBL/GenBank/DDBJ whole genome shotgun (WGS) entry which is preliminary data.</text>
</comment>
<dbReference type="GO" id="GO:0003677">
    <property type="term" value="F:DNA binding"/>
    <property type="evidence" value="ECO:0007669"/>
    <property type="project" value="InterPro"/>
</dbReference>
<reference evidence="3 4" key="1">
    <citation type="submission" date="2020-03" db="EMBL/GenBank/DDBJ databases">
        <title>Whole genome shotgun sequence of Phytohabitans rumicis NBRC 108638.</title>
        <authorList>
            <person name="Komaki H."/>
            <person name="Tamura T."/>
        </authorList>
    </citation>
    <scope>NUCLEOTIDE SEQUENCE [LARGE SCALE GENOMIC DNA]</scope>
    <source>
        <strain evidence="3 4">NBRC 108638</strain>
    </source>
</reference>
<dbReference type="PANTHER" id="PTHR43236:SF1">
    <property type="entry name" value="BLL7220 PROTEIN"/>
    <property type="match status" value="1"/>
</dbReference>
<dbReference type="InterPro" id="IPR010359">
    <property type="entry name" value="IrrE_HExxH"/>
</dbReference>
<dbReference type="Pfam" id="PF06114">
    <property type="entry name" value="Peptidase_M78"/>
    <property type="match status" value="1"/>
</dbReference>
<dbReference type="EMBL" id="BLPG01000001">
    <property type="protein sequence ID" value="GFJ93954.1"/>
    <property type="molecule type" value="Genomic_DNA"/>
</dbReference>
<evidence type="ECO:0000259" key="2">
    <source>
        <dbReference type="PROSITE" id="PS50943"/>
    </source>
</evidence>
<dbReference type="Gene3D" id="1.10.10.2910">
    <property type="match status" value="1"/>
</dbReference>
<dbReference type="PANTHER" id="PTHR43236">
    <property type="entry name" value="ANTITOXIN HIGA1"/>
    <property type="match status" value="1"/>
</dbReference>
<dbReference type="SMART" id="SM00530">
    <property type="entry name" value="HTH_XRE"/>
    <property type="match status" value="1"/>
</dbReference>
<dbReference type="PROSITE" id="PS50943">
    <property type="entry name" value="HTH_CROC1"/>
    <property type="match status" value="1"/>
</dbReference>
<name>A0A6V8LC74_9ACTN</name>
<dbReference type="AlphaFoldDB" id="A0A6V8LC74"/>
<gene>
    <name evidence="3" type="ORF">Prum_075960</name>
</gene>
<dbReference type="CDD" id="cd00093">
    <property type="entry name" value="HTH_XRE"/>
    <property type="match status" value="1"/>
</dbReference>
<sequence length="347" mass="37880">MIKDAVGSGSCDYRTMAVREEWAGIGQRVREARLAAKLSQDELGRRIGLDRTMIAKIERGSRRIDAVELVRLGACLDLPLDHFLYERPAVLSRRTALLEEEATEAGRESFRLEAELVSWLRDVRQMQTLGVLEARPIRTYPGKIDSDTAARQAAGWLRSLFANGDEPIESLMKACQDAGLFVAVVDLPGDGASVLDGDLAVAVVSRLGDPGRRRATAAHELGHLVLGDEYSSDLGVHASRSGREAIIDAFAAEFLLPSAVISAAGQGFDRDALIRLASAYRTSWSLAVRQAVRAGVLGQEEAASWLPQTPTRAELLDATGWTPQPDLEWIRVPPAMRTLSWKRVDGT</sequence>
<proteinExistence type="inferred from homology"/>
<dbReference type="InterPro" id="IPR010982">
    <property type="entry name" value="Lambda_DNA-bd_dom_sf"/>
</dbReference>
<comment type="similarity">
    <text evidence="1">Belongs to the short-chain fatty acyl-CoA assimilation regulator (ScfR) family.</text>
</comment>
<keyword evidence="4" id="KW-1185">Reference proteome</keyword>
<evidence type="ECO:0000256" key="1">
    <source>
        <dbReference type="ARBA" id="ARBA00007227"/>
    </source>
</evidence>
<organism evidence="3 4">
    <name type="scientific">Phytohabitans rumicis</name>
    <dbReference type="NCBI Taxonomy" id="1076125"/>
    <lineage>
        <taxon>Bacteria</taxon>
        <taxon>Bacillati</taxon>
        <taxon>Actinomycetota</taxon>
        <taxon>Actinomycetes</taxon>
        <taxon>Micromonosporales</taxon>
        <taxon>Micromonosporaceae</taxon>
    </lineage>
</organism>
<protein>
    <recommendedName>
        <fullName evidence="2">HTH cro/C1-type domain-containing protein</fullName>
    </recommendedName>
</protein>
<dbReference type="Proteomes" id="UP000482960">
    <property type="component" value="Unassembled WGS sequence"/>
</dbReference>
<dbReference type="SUPFAM" id="SSF47413">
    <property type="entry name" value="lambda repressor-like DNA-binding domains"/>
    <property type="match status" value="1"/>
</dbReference>
<accession>A0A6V8LC74</accession>